<dbReference type="EMBL" id="VOSL01000031">
    <property type="protein sequence ID" value="TXD39627.1"/>
    <property type="molecule type" value="Genomic_DNA"/>
</dbReference>
<name>A0A5C6XCD9_9DELT</name>
<dbReference type="RefSeq" id="WP_146973752.1">
    <property type="nucleotide sequence ID" value="NZ_VOSL01000031.1"/>
</dbReference>
<organism evidence="1 2">
    <name type="scientific">Lujinxingia vulgaris</name>
    <dbReference type="NCBI Taxonomy" id="2600176"/>
    <lineage>
        <taxon>Bacteria</taxon>
        <taxon>Deltaproteobacteria</taxon>
        <taxon>Bradymonadales</taxon>
        <taxon>Lujinxingiaceae</taxon>
        <taxon>Lujinxingia</taxon>
    </lineage>
</organism>
<comment type="caution">
    <text evidence="1">The sequence shown here is derived from an EMBL/GenBank/DDBJ whole genome shotgun (WGS) entry which is preliminary data.</text>
</comment>
<sequence>MASKREKAHLIIHGAASAAGAVGAGMAQLPGSDNAIITPIQVGMIVALADVHGQKMEKAGALAVLSSLSAGIVGRTASQFLVGWIPGVGNAINAGTAFSITEAIGWAAYRYFDPDEG</sequence>
<gene>
    <name evidence="1" type="ORF">FRC96_06790</name>
</gene>
<proteinExistence type="predicted"/>
<dbReference type="OrthoDB" id="9255830at2"/>
<reference evidence="1 2" key="1">
    <citation type="submission" date="2019-08" db="EMBL/GenBank/DDBJ databases">
        <title>Bradymonadales sp. TMQ2.</title>
        <authorList>
            <person name="Liang Q."/>
        </authorList>
    </citation>
    <scope>NUCLEOTIDE SEQUENCE [LARGE SCALE GENOMIC DNA]</scope>
    <source>
        <strain evidence="1 2">TMQ2</strain>
    </source>
</reference>
<evidence type="ECO:0000313" key="2">
    <source>
        <dbReference type="Proteomes" id="UP000321046"/>
    </source>
</evidence>
<dbReference type="Proteomes" id="UP000321046">
    <property type="component" value="Unassembled WGS sequence"/>
</dbReference>
<dbReference type="AlphaFoldDB" id="A0A5C6XCD9"/>
<accession>A0A5C6XCD9</accession>
<protein>
    <recommendedName>
        <fullName evidence="3">DUF697 domain-containing protein</fullName>
    </recommendedName>
</protein>
<evidence type="ECO:0000313" key="1">
    <source>
        <dbReference type="EMBL" id="TXD39627.1"/>
    </source>
</evidence>
<evidence type="ECO:0008006" key="3">
    <source>
        <dbReference type="Google" id="ProtNLM"/>
    </source>
</evidence>